<evidence type="ECO:0000313" key="6">
    <source>
        <dbReference type="EMBL" id="GMA26774.1"/>
    </source>
</evidence>
<name>A0AA37X7U5_9MICO</name>
<evidence type="ECO:0000256" key="1">
    <source>
        <dbReference type="ARBA" id="ARBA00022679"/>
    </source>
</evidence>
<dbReference type="GO" id="GO:0046983">
    <property type="term" value="F:protein dimerization activity"/>
    <property type="evidence" value="ECO:0007669"/>
    <property type="project" value="InterPro"/>
</dbReference>
<feature type="transmembrane region" description="Helical" evidence="4">
    <location>
        <begin position="68"/>
        <end position="88"/>
    </location>
</feature>
<dbReference type="AlphaFoldDB" id="A0AA37X7U5"/>
<dbReference type="Proteomes" id="UP001157160">
    <property type="component" value="Unassembled WGS sequence"/>
</dbReference>
<dbReference type="PANTHER" id="PTHR24421:SF63">
    <property type="entry name" value="SENSOR HISTIDINE KINASE DESK"/>
    <property type="match status" value="1"/>
</dbReference>
<dbReference type="EMBL" id="BSUL01000002">
    <property type="protein sequence ID" value="GMA29983.1"/>
    <property type="molecule type" value="Genomic_DNA"/>
</dbReference>
<keyword evidence="4" id="KW-0812">Transmembrane</keyword>
<dbReference type="Pfam" id="PF07730">
    <property type="entry name" value="HisKA_3"/>
    <property type="match status" value="1"/>
</dbReference>
<keyword evidence="4" id="KW-0472">Membrane</keyword>
<evidence type="ECO:0000313" key="7">
    <source>
        <dbReference type="EMBL" id="GMA29888.1"/>
    </source>
</evidence>
<dbReference type="EMBL" id="BSUL01000001">
    <property type="protein sequence ID" value="GMA26774.1"/>
    <property type="molecule type" value="Genomic_DNA"/>
</dbReference>
<feature type="domain" description="Signal transduction histidine kinase subgroup 3 dimerisation and phosphoacceptor" evidence="5">
    <location>
        <begin position="184"/>
        <end position="249"/>
    </location>
</feature>
<evidence type="ECO:0000256" key="4">
    <source>
        <dbReference type="SAM" id="Phobius"/>
    </source>
</evidence>
<dbReference type="PANTHER" id="PTHR24421">
    <property type="entry name" value="NITRATE/NITRITE SENSOR PROTEIN NARX-RELATED"/>
    <property type="match status" value="1"/>
</dbReference>
<reference evidence="6" key="2">
    <citation type="submission" date="2023-02" db="EMBL/GenBank/DDBJ databases">
        <authorList>
            <person name="Sun Q."/>
            <person name="Mori K."/>
        </authorList>
    </citation>
    <scope>NUCLEOTIDE SEQUENCE</scope>
    <source>
        <strain evidence="6">NBRC 112289</strain>
    </source>
</reference>
<keyword evidence="4" id="KW-1133">Transmembrane helix</keyword>
<feature type="transmembrane region" description="Helical" evidence="4">
    <location>
        <begin position="140"/>
        <end position="158"/>
    </location>
</feature>
<feature type="transmembrane region" description="Helical" evidence="4">
    <location>
        <begin position="6"/>
        <end position="24"/>
    </location>
</feature>
<feature type="transmembrane region" description="Helical" evidence="4">
    <location>
        <begin position="100"/>
        <end position="120"/>
    </location>
</feature>
<dbReference type="InterPro" id="IPR011712">
    <property type="entry name" value="Sig_transdc_His_kin_sub3_dim/P"/>
</dbReference>
<dbReference type="GO" id="GO:0016020">
    <property type="term" value="C:membrane"/>
    <property type="evidence" value="ECO:0007669"/>
    <property type="project" value="InterPro"/>
</dbReference>
<dbReference type="EMBL" id="BSUL01000001">
    <property type="protein sequence ID" value="GMA29888.1"/>
    <property type="molecule type" value="Genomic_DNA"/>
</dbReference>
<reference evidence="6 9" key="1">
    <citation type="journal article" date="2014" name="Int. J. Syst. Evol. Microbiol.">
        <title>Complete genome sequence of Corynebacterium casei LMG S-19264T (=DSM 44701T), isolated from a smear-ripened cheese.</title>
        <authorList>
            <consortium name="US DOE Joint Genome Institute (JGI-PGF)"/>
            <person name="Walter F."/>
            <person name="Albersmeier A."/>
            <person name="Kalinowski J."/>
            <person name="Ruckert C."/>
        </authorList>
    </citation>
    <scope>NUCLEOTIDE SEQUENCE [LARGE SCALE GENOMIC DNA]</scope>
    <source>
        <strain evidence="6 9">NBRC 112289</strain>
    </source>
</reference>
<evidence type="ECO:0000313" key="8">
    <source>
        <dbReference type="EMBL" id="GMA29983.1"/>
    </source>
</evidence>
<sequence>MHRYTTWSLLSSILMLMFVGLGWFDNPGLLLTSLAFSVLATVVLALYWAEQGPRWIVPTMTAAGYALWWVSVLCLTNPLGALPFALGAGMLVSYAPRHRLWWALLACAIGWAPLVIVRALGVDLDGPPTMGAAVENGPGFGLGLGVGTIFAFVLMMWLNRYAWNISLELEDSRQATASLAVMQERFRFAADLHDIQGHTLHVIRLKARLADRLLERDPAAARQHLAEIEGLVAETLAETRSLAYGQREVSLRAELANSQALFEAAGIRFTVHGAPPEEGEELLGLVVREGTTNILRHAQASRVDVRFGDRRILLSNDGAADAEPKLRGLARLGERFRDAGGALQASVNKGVFTTEASLAGSREAVRA</sequence>
<organism evidence="6 9">
    <name type="scientific">Arenivirga flava</name>
    <dbReference type="NCBI Taxonomy" id="1930060"/>
    <lineage>
        <taxon>Bacteria</taxon>
        <taxon>Bacillati</taxon>
        <taxon>Actinomycetota</taxon>
        <taxon>Actinomycetes</taxon>
        <taxon>Micrococcales</taxon>
        <taxon>Microbacteriaceae</taxon>
        <taxon>Arenivirga</taxon>
    </lineage>
</organism>
<proteinExistence type="predicted"/>
<dbReference type="GO" id="GO:0000155">
    <property type="term" value="F:phosphorelay sensor kinase activity"/>
    <property type="evidence" value="ECO:0007669"/>
    <property type="project" value="InterPro"/>
</dbReference>
<evidence type="ECO:0000256" key="2">
    <source>
        <dbReference type="ARBA" id="ARBA00022777"/>
    </source>
</evidence>
<dbReference type="InterPro" id="IPR050482">
    <property type="entry name" value="Sensor_HK_TwoCompSys"/>
</dbReference>
<keyword evidence="3" id="KW-0902">Two-component regulatory system</keyword>
<keyword evidence="2 6" id="KW-0418">Kinase</keyword>
<accession>A0AA37X7U5</accession>
<evidence type="ECO:0000259" key="5">
    <source>
        <dbReference type="Pfam" id="PF07730"/>
    </source>
</evidence>
<evidence type="ECO:0000313" key="9">
    <source>
        <dbReference type="Proteomes" id="UP001157160"/>
    </source>
</evidence>
<dbReference type="InterPro" id="IPR036890">
    <property type="entry name" value="HATPase_C_sf"/>
</dbReference>
<comment type="caution">
    <text evidence="6">The sequence shown here is derived from an EMBL/GenBank/DDBJ whole genome shotgun (WGS) entry which is preliminary data.</text>
</comment>
<evidence type="ECO:0000256" key="3">
    <source>
        <dbReference type="ARBA" id="ARBA00023012"/>
    </source>
</evidence>
<keyword evidence="9" id="KW-1185">Reference proteome</keyword>
<gene>
    <name evidence="6" type="ORF">GCM10025874_00270</name>
    <name evidence="7" type="ORF">GCM10025874_31410</name>
    <name evidence="8" type="ORF">GCM10025874_32360</name>
</gene>
<protein>
    <submittedName>
        <fullName evidence="6">Histidine kinase</fullName>
    </submittedName>
</protein>
<keyword evidence="1" id="KW-0808">Transferase</keyword>
<dbReference type="Gene3D" id="3.30.565.10">
    <property type="entry name" value="Histidine kinase-like ATPase, C-terminal domain"/>
    <property type="match status" value="1"/>
</dbReference>
<dbReference type="Gene3D" id="1.20.5.1930">
    <property type="match status" value="1"/>
</dbReference>
<feature type="transmembrane region" description="Helical" evidence="4">
    <location>
        <begin position="29"/>
        <end position="48"/>
    </location>
</feature>